<protein>
    <recommendedName>
        <fullName evidence="1">Helix-turn-helix domain-containing protein</fullName>
    </recommendedName>
</protein>
<feature type="domain" description="Helix-turn-helix" evidence="1">
    <location>
        <begin position="77"/>
        <end position="126"/>
    </location>
</feature>
<evidence type="ECO:0000313" key="2">
    <source>
        <dbReference type="EMBL" id="SBS77353.1"/>
    </source>
</evidence>
<organism evidence="2">
    <name type="scientific">uncultured Mycobacterium sp</name>
    <dbReference type="NCBI Taxonomy" id="171292"/>
    <lineage>
        <taxon>Bacteria</taxon>
        <taxon>Bacillati</taxon>
        <taxon>Actinomycetota</taxon>
        <taxon>Actinomycetes</taxon>
        <taxon>Mycobacteriales</taxon>
        <taxon>Mycobacteriaceae</taxon>
        <taxon>Mycobacterium</taxon>
        <taxon>environmental samples</taxon>
    </lineage>
</organism>
<dbReference type="Pfam" id="PF12728">
    <property type="entry name" value="HTH_17"/>
    <property type="match status" value="1"/>
</dbReference>
<name>A0A1Y5PFD9_9MYCO</name>
<reference evidence="2" key="1">
    <citation type="submission" date="2016-03" db="EMBL/GenBank/DDBJ databases">
        <authorList>
            <person name="Ploux O."/>
        </authorList>
    </citation>
    <scope>NUCLEOTIDE SEQUENCE</scope>
    <source>
        <strain evidence="2">UC10</strain>
    </source>
</reference>
<dbReference type="InterPro" id="IPR041657">
    <property type="entry name" value="HTH_17"/>
</dbReference>
<dbReference type="AlphaFoldDB" id="A0A1Y5PFD9"/>
<evidence type="ECO:0000259" key="1">
    <source>
        <dbReference type="Pfam" id="PF12728"/>
    </source>
</evidence>
<dbReference type="EMBL" id="FLQS01000036">
    <property type="protein sequence ID" value="SBS77353.1"/>
    <property type="molecule type" value="Genomic_DNA"/>
</dbReference>
<accession>A0A1Y5PFD9</accession>
<dbReference type="SUPFAM" id="SSF46955">
    <property type="entry name" value="Putative DNA-binding domain"/>
    <property type="match status" value="1"/>
</dbReference>
<dbReference type="InterPro" id="IPR009061">
    <property type="entry name" value="DNA-bd_dom_put_sf"/>
</dbReference>
<proteinExistence type="predicted"/>
<sequence length="131" mass="14173">MIERVHGVLLEPADAGYLLDALDALLRDRRPSPQLAQFIDRLRKTVAASGVSRPITGGHARKVGVLHDSQHYAPYDVLDTGEAATILGITPNGVRDLARRGVLPSHRAGGRYFYPAGAVVARAERQAAKRD</sequence>
<gene>
    <name evidence="2" type="ORF">MHPYR_410063</name>
</gene>